<evidence type="ECO:0000313" key="5">
    <source>
        <dbReference type="EMBL" id="TFL04148.1"/>
    </source>
</evidence>
<dbReference type="STRING" id="1884261.A0A5C3QRZ7"/>
<dbReference type="PANTHER" id="PTHR11709:SF361">
    <property type="entry name" value="IRON TRANSPORT MULTICOPPER OXIDASE FET3"/>
    <property type="match status" value="1"/>
</dbReference>
<dbReference type="InterPro" id="IPR008972">
    <property type="entry name" value="Cupredoxin"/>
</dbReference>
<evidence type="ECO:0000256" key="2">
    <source>
        <dbReference type="ARBA" id="ARBA00023008"/>
    </source>
</evidence>
<accession>A0A5C3QRZ7</accession>
<dbReference type="InterPro" id="IPR011707">
    <property type="entry name" value="Cu-oxidase-like_N"/>
</dbReference>
<gene>
    <name evidence="5" type="ORF">BDV98DRAFT_563628</name>
</gene>
<dbReference type="EMBL" id="ML178819">
    <property type="protein sequence ID" value="TFL04148.1"/>
    <property type="molecule type" value="Genomic_DNA"/>
</dbReference>
<dbReference type="Gene3D" id="2.60.40.420">
    <property type="entry name" value="Cupredoxins - blue copper proteins"/>
    <property type="match status" value="1"/>
</dbReference>
<dbReference type="SUPFAM" id="SSF49503">
    <property type="entry name" value="Cupredoxins"/>
    <property type="match status" value="1"/>
</dbReference>
<name>A0A5C3QRZ7_9AGAR</name>
<keyword evidence="6" id="KW-1185">Reference proteome</keyword>
<comment type="similarity">
    <text evidence="1">Belongs to the multicopper oxidase family.</text>
</comment>
<organism evidence="5 6">
    <name type="scientific">Pterulicium gracile</name>
    <dbReference type="NCBI Taxonomy" id="1884261"/>
    <lineage>
        <taxon>Eukaryota</taxon>
        <taxon>Fungi</taxon>
        <taxon>Dikarya</taxon>
        <taxon>Basidiomycota</taxon>
        <taxon>Agaricomycotina</taxon>
        <taxon>Agaricomycetes</taxon>
        <taxon>Agaricomycetidae</taxon>
        <taxon>Agaricales</taxon>
        <taxon>Pleurotineae</taxon>
        <taxon>Pterulaceae</taxon>
        <taxon>Pterulicium</taxon>
    </lineage>
</organism>
<reference evidence="5 6" key="1">
    <citation type="journal article" date="2019" name="Nat. Ecol. Evol.">
        <title>Megaphylogeny resolves global patterns of mushroom evolution.</title>
        <authorList>
            <person name="Varga T."/>
            <person name="Krizsan K."/>
            <person name="Foldi C."/>
            <person name="Dima B."/>
            <person name="Sanchez-Garcia M."/>
            <person name="Sanchez-Ramirez S."/>
            <person name="Szollosi G.J."/>
            <person name="Szarkandi J.G."/>
            <person name="Papp V."/>
            <person name="Albert L."/>
            <person name="Andreopoulos W."/>
            <person name="Angelini C."/>
            <person name="Antonin V."/>
            <person name="Barry K.W."/>
            <person name="Bougher N.L."/>
            <person name="Buchanan P."/>
            <person name="Buyck B."/>
            <person name="Bense V."/>
            <person name="Catcheside P."/>
            <person name="Chovatia M."/>
            <person name="Cooper J."/>
            <person name="Damon W."/>
            <person name="Desjardin D."/>
            <person name="Finy P."/>
            <person name="Geml J."/>
            <person name="Haridas S."/>
            <person name="Hughes K."/>
            <person name="Justo A."/>
            <person name="Karasinski D."/>
            <person name="Kautmanova I."/>
            <person name="Kiss B."/>
            <person name="Kocsube S."/>
            <person name="Kotiranta H."/>
            <person name="LaButti K.M."/>
            <person name="Lechner B.E."/>
            <person name="Liimatainen K."/>
            <person name="Lipzen A."/>
            <person name="Lukacs Z."/>
            <person name="Mihaltcheva S."/>
            <person name="Morgado L.N."/>
            <person name="Niskanen T."/>
            <person name="Noordeloos M.E."/>
            <person name="Ohm R.A."/>
            <person name="Ortiz-Santana B."/>
            <person name="Ovrebo C."/>
            <person name="Racz N."/>
            <person name="Riley R."/>
            <person name="Savchenko A."/>
            <person name="Shiryaev A."/>
            <person name="Soop K."/>
            <person name="Spirin V."/>
            <person name="Szebenyi C."/>
            <person name="Tomsovsky M."/>
            <person name="Tulloss R.E."/>
            <person name="Uehling J."/>
            <person name="Grigoriev I.V."/>
            <person name="Vagvolgyi C."/>
            <person name="Papp T."/>
            <person name="Martin F.M."/>
            <person name="Miettinen O."/>
            <person name="Hibbett D.S."/>
            <person name="Nagy L.G."/>
        </authorList>
    </citation>
    <scope>NUCLEOTIDE SEQUENCE [LARGE SCALE GENOMIC DNA]</scope>
    <source>
        <strain evidence="5 6">CBS 309.79</strain>
    </source>
</reference>
<sequence length="57" mass="6523">MSRSPEMRRSYAIHWHGFFQPRTSGMDGPAFVNQCSVAPNSTFTYSFDTANQTGNFW</sequence>
<dbReference type="GO" id="GO:0004322">
    <property type="term" value="F:ferroxidase activity"/>
    <property type="evidence" value="ECO:0007669"/>
    <property type="project" value="TreeGrafter"/>
</dbReference>
<dbReference type="Pfam" id="PF07732">
    <property type="entry name" value="Cu-oxidase_3"/>
    <property type="match status" value="1"/>
</dbReference>
<dbReference type="OrthoDB" id="2121828at2759"/>
<keyword evidence="2" id="KW-0186">Copper</keyword>
<keyword evidence="3" id="KW-0325">Glycoprotein</keyword>
<evidence type="ECO:0000259" key="4">
    <source>
        <dbReference type="Pfam" id="PF07732"/>
    </source>
</evidence>
<protein>
    <recommendedName>
        <fullName evidence="4">Plastocyanin-like domain-containing protein</fullName>
    </recommendedName>
</protein>
<feature type="domain" description="Plastocyanin-like" evidence="4">
    <location>
        <begin position="7"/>
        <end position="57"/>
    </location>
</feature>
<dbReference type="InterPro" id="IPR045087">
    <property type="entry name" value="Cu-oxidase_fam"/>
</dbReference>
<dbReference type="PANTHER" id="PTHR11709">
    <property type="entry name" value="MULTI-COPPER OXIDASE"/>
    <property type="match status" value="1"/>
</dbReference>
<dbReference type="GO" id="GO:0005507">
    <property type="term" value="F:copper ion binding"/>
    <property type="evidence" value="ECO:0007669"/>
    <property type="project" value="InterPro"/>
</dbReference>
<dbReference type="GO" id="GO:0033573">
    <property type="term" value="C:high-affinity iron permease complex"/>
    <property type="evidence" value="ECO:0007669"/>
    <property type="project" value="TreeGrafter"/>
</dbReference>
<evidence type="ECO:0000313" key="6">
    <source>
        <dbReference type="Proteomes" id="UP000305067"/>
    </source>
</evidence>
<dbReference type="AlphaFoldDB" id="A0A5C3QRZ7"/>
<evidence type="ECO:0000256" key="3">
    <source>
        <dbReference type="ARBA" id="ARBA00023180"/>
    </source>
</evidence>
<dbReference type="GO" id="GO:0033215">
    <property type="term" value="P:reductive iron assimilation"/>
    <property type="evidence" value="ECO:0007669"/>
    <property type="project" value="TreeGrafter"/>
</dbReference>
<dbReference type="GO" id="GO:0010106">
    <property type="term" value="P:cellular response to iron ion starvation"/>
    <property type="evidence" value="ECO:0007669"/>
    <property type="project" value="TreeGrafter"/>
</dbReference>
<evidence type="ECO:0000256" key="1">
    <source>
        <dbReference type="ARBA" id="ARBA00010609"/>
    </source>
</evidence>
<proteinExistence type="inferred from homology"/>
<dbReference type="Proteomes" id="UP000305067">
    <property type="component" value="Unassembled WGS sequence"/>
</dbReference>